<dbReference type="PANTHER" id="PTHR43732:SF1">
    <property type="entry name" value="RIBOSE 5-PHOSPHATE ISOMERASE"/>
    <property type="match status" value="1"/>
</dbReference>
<evidence type="ECO:0000256" key="2">
    <source>
        <dbReference type="ARBA" id="ARBA00023235"/>
    </source>
</evidence>
<proteinExistence type="inferred from homology"/>
<reference evidence="3" key="1">
    <citation type="journal article" date="2014" name="Genome Biol. Evol.">
        <title>Pangenome evidence for extensive interdomain horizontal transfer affecting lineage core and shell genes in uncultured planktonic thaumarchaeota and euryarchaeota.</title>
        <authorList>
            <person name="Deschamps P."/>
            <person name="Zivanovic Y."/>
            <person name="Moreira D."/>
            <person name="Rodriguez-Valera F."/>
            <person name="Lopez-Garcia P."/>
        </authorList>
    </citation>
    <scope>NUCLEOTIDE SEQUENCE</scope>
</reference>
<dbReference type="InterPro" id="IPR003500">
    <property type="entry name" value="RpiB_LacA_LacB"/>
</dbReference>
<dbReference type="GO" id="GO:0004751">
    <property type="term" value="F:ribose-5-phosphate isomerase activity"/>
    <property type="evidence" value="ECO:0007669"/>
    <property type="project" value="UniProtKB-EC"/>
</dbReference>
<dbReference type="SUPFAM" id="SSF89623">
    <property type="entry name" value="Ribose/Galactose isomerase RpiB/AlsB"/>
    <property type="match status" value="1"/>
</dbReference>
<protein>
    <submittedName>
        <fullName evidence="3">Ribose-5-phosphate isomerase B (RpiB)</fullName>
        <ecNumber evidence="3">5.3.1.6</ecNumber>
    </submittedName>
</protein>
<gene>
    <name evidence="3" type="primary">rpiB</name>
</gene>
<sequence>MKISVAADHNGFELKSEISSLLSKLGHEVVDVGPYSHDPLDDYPDYAKLLTESISTGNSERGIMICGSGVGASVAANKVKGIRAAVCHDIYSAHQGVEHDDMNVLCLGSRIVGSEVAQELVRAFTGAKYTGEERHQRRLDKVLEMEQDFN</sequence>
<dbReference type="NCBIfam" id="TIGR00689">
    <property type="entry name" value="rpiB_lacA_lacB"/>
    <property type="match status" value="1"/>
</dbReference>
<comment type="similarity">
    <text evidence="1">Belongs to the LacAB/RpiB family.</text>
</comment>
<dbReference type="NCBIfam" id="NF004051">
    <property type="entry name" value="PRK05571.1"/>
    <property type="match status" value="1"/>
</dbReference>
<dbReference type="InterPro" id="IPR051812">
    <property type="entry name" value="SPI_LacAB/RpiB"/>
</dbReference>
<dbReference type="InterPro" id="IPR004785">
    <property type="entry name" value="RpiB"/>
</dbReference>
<dbReference type="PIRSF" id="PIRSF005384">
    <property type="entry name" value="RpiB_LacA_B"/>
    <property type="match status" value="1"/>
</dbReference>
<keyword evidence="2 3" id="KW-0413">Isomerase</keyword>
<dbReference type="EMBL" id="KF900393">
    <property type="protein sequence ID" value="AIE93403.1"/>
    <property type="molecule type" value="Genomic_DNA"/>
</dbReference>
<dbReference type="Gene3D" id="3.40.1400.10">
    <property type="entry name" value="Sugar-phosphate isomerase, RpiB/LacA/LacB"/>
    <property type="match status" value="1"/>
</dbReference>
<organism evidence="3">
    <name type="scientific">uncultured marine group II/III euryarchaeote AD1000_35_F01</name>
    <dbReference type="NCBI Taxonomy" id="1457758"/>
    <lineage>
        <taxon>Archaea</taxon>
        <taxon>Methanobacteriati</taxon>
        <taxon>Methanobacteriota</taxon>
        <taxon>environmental samples</taxon>
    </lineage>
</organism>
<evidence type="ECO:0000313" key="3">
    <source>
        <dbReference type="EMBL" id="AIE93403.1"/>
    </source>
</evidence>
<dbReference type="GO" id="GO:0005975">
    <property type="term" value="P:carbohydrate metabolic process"/>
    <property type="evidence" value="ECO:0007669"/>
    <property type="project" value="InterPro"/>
</dbReference>
<dbReference type="Pfam" id="PF02502">
    <property type="entry name" value="LacAB_rpiB"/>
    <property type="match status" value="1"/>
</dbReference>
<dbReference type="PANTHER" id="PTHR43732">
    <property type="entry name" value="RIBOSE 5-PHOSPHATE ISOMERASE-RELATED"/>
    <property type="match status" value="1"/>
</dbReference>
<evidence type="ECO:0000256" key="1">
    <source>
        <dbReference type="ARBA" id="ARBA00008754"/>
    </source>
</evidence>
<name>A0A075FQA9_9EURY</name>
<accession>A0A075FQA9</accession>
<dbReference type="InterPro" id="IPR036569">
    <property type="entry name" value="RpiB_LacA_LacB_sf"/>
</dbReference>
<dbReference type="EC" id="5.3.1.6" evidence="3"/>
<dbReference type="NCBIfam" id="TIGR01120">
    <property type="entry name" value="rpiB"/>
    <property type="match status" value="1"/>
</dbReference>
<dbReference type="AlphaFoldDB" id="A0A075FQA9"/>